<feature type="domain" description="GEVED" evidence="9">
    <location>
        <begin position="1458"/>
        <end position="1528"/>
    </location>
</feature>
<evidence type="ECO:0000256" key="2">
    <source>
        <dbReference type="ARBA" id="ARBA00022670"/>
    </source>
</evidence>
<dbReference type="PROSITE" id="PS00137">
    <property type="entry name" value="SUBTILASE_HIS"/>
    <property type="match status" value="1"/>
</dbReference>
<name>A0A0Q4B9J0_9BACT</name>
<dbReference type="GO" id="GO:0005975">
    <property type="term" value="P:carbohydrate metabolic process"/>
    <property type="evidence" value="ECO:0007669"/>
    <property type="project" value="UniProtKB-ARBA"/>
</dbReference>
<evidence type="ECO:0000259" key="9">
    <source>
        <dbReference type="Pfam" id="PF20009"/>
    </source>
</evidence>
<keyword evidence="4 5" id="KW-0720">Serine protease</keyword>
<dbReference type="InterPro" id="IPR000209">
    <property type="entry name" value="Peptidase_S8/S53_dom"/>
</dbReference>
<evidence type="ECO:0000259" key="7">
    <source>
        <dbReference type="Pfam" id="PF00082"/>
    </source>
</evidence>
<dbReference type="InterPro" id="IPR045474">
    <property type="entry name" value="GEVED"/>
</dbReference>
<reference evidence="10" key="1">
    <citation type="submission" date="2015-08" db="EMBL/GenBank/DDBJ databases">
        <title>Candidatus Bacteriodes Periocalifornicus.</title>
        <authorList>
            <person name="McLean J.S."/>
            <person name="Kelley S."/>
        </authorList>
    </citation>
    <scope>NUCLEOTIDE SEQUENCE [LARGE SCALE GENOMIC DNA]</scope>
    <source>
        <strain evidence="10">12B</strain>
    </source>
</reference>
<dbReference type="Pfam" id="PF18998">
    <property type="entry name" value="Flg_new_2"/>
    <property type="match status" value="4"/>
</dbReference>
<dbReference type="Gene3D" id="2.60.40.1120">
    <property type="entry name" value="Carboxypeptidase-like, regulatory domain"/>
    <property type="match status" value="2"/>
</dbReference>
<keyword evidence="3 5" id="KW-0378">Hydrolase</keyword>
<feature type="signal peptide" evidence="6">
    <location>
        <begin position="1"/>
        <end position="23"/>
    </location>
</feature>
<dbReference type="Pfam" id="PF00082">
    <property type="entry name" value="Peptidase_S8"/>
    <property type="match status" value="1"/>
</dbReference>
<feature type="domain" description="Bacterial repeat" evidence="8">
    <location>
        <begin position="2405"/>
        <end position="2472"/>
    </location>
</feature>
<evidence type="ECO:0000256" key="1">
    <source>
        <dbReference type="ARBA" id="ARBA00011073"/>
    </source>
</evidence>
<sequence length="3130" mass="339275">MRQNYFLGWVAAFLLATCTAAFGQQTVHIGGYSFVPEQNAQAWAKGTARGARLALGLSTEGYYNALIQLRQQPNQQELAKLLRNGIVLGDYLGGNAYWALVEKGAEPYALARGTSLVSVVPARPEWKLTAALQQGAIPSYAREGSLVKTVVRFAENAPRTLIEQALNKAGAKDAEVAELFHAAYASIPVDSVRQVAKLPWVLSIGLQPQSPKLLNHQGRILGRASVLNAPAELGGRGLLGKGVHVGIWDASVSPHVDFGKRVHVQEYELWHDHGTHVTGSVLGSGYLDPNARGMAPLAQAWTYNFNEQRNGLSAQQEMAIAREAYDITLTQNSYGIYLRENCEEIESFGYRESDLNLDLLTTKYPTLTHIFAAGNDQEACQADIERLYGKRGYGTSTNRAKNIIQVGAVDAQGKMTSFSCWGPQDDGRMFPTVCAKGKDVWSTVSGNKYQRMSGTSMACPTVTGHAALVSERYGQLYSGAEIPSSLLRGVLANTATDAGRPGPDFQYGYGIMNAEQAVVTLENGWHHEGGITVGNTYSQTIAIPAGCKGLRVMLTWNDPAVAKAYKYRDKVMVNDLDLSLEVSGQVFLPWVCNHTMGHLEDLAIRMRDTLNNIEQVTLNADELVGLKEFTVHVNARAVDKGEQLYSLVWYFDTDQPRVIAPADGMLCVPGGRMYVVLENVATPYTIELSYDEGASWQHIARLSDKSSALPLGIPTDAPLTDKAMVRVIDAEGRVAKSPHPFTIAPQPTGVTLERSGCGTAGWLLKWDGNAAATQGYEVLLMNPDTDNPEFQSLGQTAASESQFAVPAQRLEGIERPILTVAAKLPGGSLGKRAVGVVANYSVPVKLSLAELPFEETFVKYPSRYFGIEAGANMYSYYDKRTIGSNMPLGSNFLGLVCTKKLEGFDASNYFNKDKNAPNMGTVRMCELDLTDIPASEEILLHISGGLNTPSSLDRTTARMRVLAGENGDELLTSLLGTTVNMATGFGQEWCYALKPGQKHQIVIEFVGQSTDDGFAITRVAVERPTKTKAIKLTSLATPTDGANLGVGKFKVLLENLGTDELKDVLFKIYRSGEWRESYTVPSLKGMENVTLNIPVDLSTQEPFGELIPIRLECVVDPLNPSANGTVEHTVNSMGAIVPMGSTTFIYSPLGKIPIEPRVTHKISGRVLFTDNGGVLRPYGQGEESLLKFVPENPNMRVRVRFSKFSTVAGDGKLAIYTEQVPPSLSLTGLRARAVLSGKLNGLDVQPYTYISEAADGGLTFYFHSGEGEVAEGWMAEVDLVPMENPLALLQVSATMQGAENAVDMPIVVRILNRWNTVQRDVKVRVIGEAGELFNEMVCLEPDENDIELTQRLKVRKADPIYLKVAIEGNDSQAADNVQEVFAIYDRYCIPTDLPSMASFEEIYLKSLGSYEQKVELDRWKTRGMRYRLESPVKLYTAEGKANLQIEFGGSEIPVNWGVALWVDWNDNGLFDPEERQEAPLVRGGLNNPTFVYPLGEYSTGVKRVRIMVGPVAELGNPCLPPSKGDVQDCSVALLPGIYPGRNDLALSKVAIGESGNNLSAKQPIKLLLTNRSDTEYVGSVKILATVDGKPLAVEEVTITAGELKPFDGQKEIVLKQTADFSELGKHTVQVALLDNPVQENNILADSVYCATTAPDGPYWLNTQSLLKGDEWVEVGGVPNVLAGIYRWTMELMFLLDSPQFATLIETEGFQVYTTYRMVDEIPDNAIAIVVGQQLAWTPAGSIAPGVWHHLAVSVEAAYDGGSLIRVTVDGKPCELTKKGSSSAPYFGERGKEWMRLGSKLNGGIKLFRAHRTVLESGSIKPFQYIRDAEGNLPDMCVAEFAFDNGSKNDKCYSEADMVAGVHTKTVARLENGDGGIWKRLNQLVAGFKCPSLVKTEIADDGGYLLTFAQGTNLALVEGSVIPTIPSVRFYKDGSEISTSTNFDFTSPMAIEARADLFGQQGIVQVVNLTAKLEEPSSKELLALKLDPSLNPGLLGEVVADPIAQTCVLQVTAGTIDDPGRVKLSFSVSPGAKLLLKGNELKSDVSEVNLTTPVALEVRAANGESQFYEVRLALSQSIVWNLSELNYIYGDDPVDAKLSTSSALPISVTSTAPNVATLANGTLRIGKPGTTTLTALQAGGNCWDSALPVSKTITVSRRATSVAVRNTKYNAGYPLHLALDYSTLVNPPDTLQMPDPFALGRFTVQDKEGKVVQPSGTLPVGKYTVKAIGSTPYNTDCYTVTTADGEFEVVQADRWRVEIHITDGSLPLAGATVLLDGESAESNSDGVVVYYLKEGAKYTFKLSKPGYSSAELPVDLTKGEDKSLSITLQPATLELKYTIATAGQGVILGSSTQHLAPGSAGTPVMASPADGFLFDQWSDGRKDNPRVDSNLTASSEFKALFSARTYSLTYRIGEGGKLVSGDLQQQLAYDADGSRVEVAPEEGYWFIGWSDGRTSAIRTDRKVKGDISVTARFGKYYQLPGMCNFEQQALTEGWYTESKGTVHNPWTVTNAGQAGCAPLTGYFAACKSDGLDPELHTISYLYSPRYILGDNWEGALIVSMNYAAKMFQQVDRFELQVRVGEGAWKILQKFDVSAYPALARVAVKSQELAGKPFVQFRWLYDAPTSSFAVEVDNIAIAKRTPGELTLHYAAEPAAGGSFAKVNADGSQQLGVEEQQIEQGHAPVDIVAIPAAGYEFVCWSNGDTTPQLHIESSVFAECTYTAYFRDATLAQLSYRVLPVDAGTVTIEGSEGSEQTVVKGGDAKLATAIPAAGYRFVRWDPYGITALAWRQSQVRESMMITAVFEPIEAVDAQFTVLDEAANPLQNATIQVEDKSLSTNAMGKATTRLTVGSRPFRAHLEGYTPSSGYINVTSFTPASATITLLKGYTVTFAVSDEYDAPVEGVTVEVWSNDYNESGLTGANGNALFLTHTGSYSYRVSKGGYASKLGTFYMDAQARGQRVILARITQLVTFTVTDGKNPIAKAQIVLLNGKNDTIVTDVHGKAVCRLADGEYNYVVKASSYTDERGQIKVAGQPIEKSVVLKAIGTNGIPHTQQLANVEAMPNPFNSELTLKGLTYAHQIQVLTVGGVPVLLHVLACPQEQITLALGHLPSGVYLVVVQGEGEMRVLRVLKQ</sequence>
<comment type="caution">
    <text evidence="10">The sequence shown here is derived from an EMBL/GenBank/DDBJ whole genome shotgun (WGS) entry which is preliminary data.</text>
</comment>
<comment type="similarity">
    <text evidence="1 5">Belongs to the peptidase S8 family.</text>
</comment>
<dbReference type="PANTHER" id="PTHR43399:SF4">
    <property type="entry name" value="CELL WALL-ASSOCIATED PROTEASE"/>
    <property type="match status" value="1"/>
</dbReference>
<evidence type="ECO:0000259" key="8">
    <source>
        <dbReference type="Pfam" id="PF18998"/>
    </source>
</evidence>
<dbReference type="PANTHER" id="PTHR43399">
    <property type="entry name" value="SUBTILISIN-RELATED"/>
    <property type="match status" value="1"/>
</dbReference>
<keyword evidence="6" id="KW-0732">Signal</keyword>
<dbReference type="PROSITE" id="PS51892">
    <property type="entry name" value="SUBTILASE"/>
    <property type="match status" value="1"/>
</dbReference>
<dbReference type="PRINTS" id="PR00723">
    <property type="entry name" value="SUBTILISIN"/>
</dbReference>
<evidence type="ECO:0000313" key="10">
    <source>
        <dbReference type="EMBL" id="KQM09444.1"/>
    </source>
</evidence>
<feature type="active site" description="Charge relay system" evidence="5">
    <location>
        <position position="249"/>
    </location>
</feature>
<gene>
    <name evidence="10" type="ORF">AL399_01890</name>
</gene>
<feature type="domain" description="Peptidase S8/S53" evidence="7">
    <location>
        <begin position="241"/>
        <end position="510"/>
    </location>
</feature>
<feature type="active site" description="Charge relay system" evidence="5">
    <location>
        <position position="273"/>
    </location>
</feature>
<dbReference type="InterPro" id="IPR044060">
    <property type="entry name" value="Bacterial_rp_domain"/>
</dbReference>
<dbReference type="GO" id="GO:0006508">
    <property type="term" value="P:proteolysis"/>
    <property type="evidence" value="ECO:0007669"/>
    <property type="project" value="UniProtKB-KW"/>
</dbReference>
<dbReference type="EMBL" id="LIIK01000005">
    <property type="protein sequence ID" value="KQM09444.1"/>
    <property type="molecule type" value="Genomic_DNA"/>
</dbReference>
<dbReference type="STRING" id="1702214.AL399_01890"/>
<proteinExistence type="inferred from homology"/>
<feature type="active site" description="Charge relay system" evidence="5">
    <location>
        <position position="456"/>
    </location>
</feature>
<evidence type="ECO:0000256" key="6">
    <source>
        <dbReference type="SAM" id="SignalP"/>
    </source>
</evidence>
<dbReference type="Pfam" id="PF20009">
    <property type="entry name" value="GEVED"/>
    <property type="match status" value="1"/>
</dbReference>
<evidence type="ECO:0008006" key="12">
    <source>
        <dbReference type="Google" id="ProtNLM"/>
    </source>
</evidence>
<dbReference type="Gene3D" id="3.40.50.200">
    <property type="entry name" value="Peptidase S8/S53 domain"/>
    <property type="match status" value="1"/>
</dbReference>
<dbReference type="GO" id="GO:0004553">
    <property type="term" value="F:hydrolase activity, hydrolyzing O-glycosyl compounds"/>
    <property type="evidence" value="ECO:0007669"/>
    <property type="project" value="UniProtKB-ARBA"/>
</dbReference>
<dbReference type="InterPro" id="IPR022398">
    <property type="entry name" value="Peptidase_S8_His-AS"/>
</dbReference>
<feature type="domain" description="Bacterial repeat" evidence="8">
    <location>
        <begin position="2739"/>
        <end position="2804"/>
    </location>
</feature>
<dbReference type="InterPro" id="IPR008969">
    <property type="entry name" value="CarboxyPept-like_regulatory"/>
</dbReference>
<feature type="domain" description="Bacterial repeat" evidence="8">
    <location>
        <begin position="2337"/>
        <end position="2394"/>
    </location>
</feature>
<evidence type="ECO:0000256" key="5">
    <source>
        <dbReference type="PROSITE-ProRule" id="PRU01240"/>
    </source>
</evidence>
<dbReference type="InterPro" id="IPR023828">
    <property type="entry name" value="Peptidase_S8_Ser-AS"/>
</dbReference>
<dbReference type="PATRIC" id="fig|1702214.3.peg.2162"/>
<feature type="domain" description="Bacterial repeat" evidence="8">
    <location>
        <begin position="2667"/>
        <end position="2722"/>
    </location>
</feature>
<dbReference type="InterPro" id="IPR013320">
    <property type="entry name" value="ConA-like_dom_sf"/>
</dbReference>
<dbReference type="GO" id="GO:0004252">
    <property type="term" value="F:serine-type endopeptidase activity"/>
    <property type="evidence" value="ECO:0007669"/>
    <property type="project" value="UniProtKB-UniRule"/>
</dbReference>
<dbReference type="Proteomes" id="UP000054172">
    <property type="component" value="Unassembled WGS sequence"/>
</dbReference>
<evidence type="ECO:0000313" key="11">
    <source>
        <dbReference type="Proteomes" id="UP000054172"/>
    </source>
</evidence>
<dbReference type="InterPro" id="IPR036852">
    <property type="entry name" value="Peptidase_S8/S53_dom_sf"/>
</dbReference>
<dbReference type="SUPFAM" id="SSF49899">
    <property type="entry name" value="Concanavalin A-like lectins/glucanases"/>
    <property type="match status" value="1"/>
</dbReference>
<dbReference type="InterPro" id="IPR051048">
    <property type="entry name" value="Peptidase_S8/S53_subtilisin"/>
</dbReference>
<dbReference type="InterPro" id="IPR008979">
    <property type="entry name" value="Galactose-bd-like_sf"/>
</dbReference>
<feature type="chain" id="PRO_5006212552" description="LamG-like jellyroll fold domain-containing protein" evidence="6">
    <location>
        <begin position="24"/>
        <end position="3130"/>
    </location>
</feature>
<organism evidence="10 11">
    <name type="scientific">Candidatus [Bacteroides] periocalifornicus</name>
    <dbReference type="NCBI Taxonomy" id="1702214"/>
    <lineage>
        <taxon>Bacteria</taxon>
        <taxon>Pseudomonadati</taxon>
        <taxon>Bacteroidota</taxon>
    </lineage>
</organism>
<evidence type="ECO:0000256" key="3">
    <source>
        <dbReference type="ARBA" id="ARBA00022801"/>
    </source>
</evidence>
<dbReference type="PROSITE" id="PS00138">
    <property type="entry name" value="SUBTILASE_SER"/>
    <property type="match status" value="1"/>
</dbReference>
<protein>
    <recommendedName>
        <fullName evidence="12">LamG-like jellyroll fold domain-containing protein</fullName>
    </recommendedName>
</protein>
<evidence type="ECO:0000256" key="4">
    <source>
        <dbReference type="ARBA" id="ARBA00022825"/>
    </source>
</evidence>
<dbReference type="InterPro" id="IPR015500">
    <property type="entry name" value="Peptidase_S8_subtilisin-rel"/>
</dbReference>
<dbReference type="SUPFAM" id="SSF49464">
    <property type="entry name" value="Carboxypeptidase regulatory domain-like"/>
    <property type="match status" value="2"/>
</dbReference>
<accession>A0A0Q4B9J0</accession>
<keyword evidence="2 5" id="KW-0645">Protease</keyword>
<keyword evidence="11" id="KW-1185">Reference proteome</keyword>
<dbReference type="SUPFAM" id="SSF49785">
    <property type="entry name" value="Galactose-binding domain-like"/>
    <property type="match status" value="1"/>
</dbReference>
<dbReference type="SUPFAM" id="SSF52743">
    <property type="entry name" value="Subtilisin-like"/>
    <property type="match status" value="1"/>
</dbReference>
<dbReference type="Gene3D" id="2.60.120.380">
    <property type="match status" value="1"/>
</dbReference>